<dbReference type="InterPro" id="IPR001356">
    <property type="entry name" value="HD"/>
</dbReference>
<sequence>MTAYHRIQIRKGLDSLLNSRKTISQEISPKVSNVPLKQKHISSSSSSSTNRQTPEKRKRSTDEEADDESDDADNENMKKHRRNRTTFTTYQLHELERAFEKSHYPDVYSREELAMKVNLPEVRVQVRSSWLFISTAF</sequence>
<proteinExistence type="predicted"/>
<feature type="region of interest" description="Disordered" evidence="3">
    <location>
        <begin position="25"/>
        <end position="85"/>
    </location>
</feature>
<comment type="caution">
    <text evidence="5">The sequence shown here is derived from an EMBL/GenBank/DDBJ whole genome shotgun (WGS) entry which is preliminary data.</text>
</comment>
<keyword evidence="1 2" id="KW-0238">DNA-binding</keyword>
<protein>
    <recommendedName>
        <fullName evidence="4">Homeobox domain-containing protein</fullName>
    </recommendedName>
</protein>
<comment type="subcellular location">
    <subcellularLocation>
        <location evidence="1 2">Nucleus</location>
    </subcellularLocation>
</comment>
<dbReference type="InterPro" id="IPR043562">
    <property type="entry name" value="RAX/RAX2"/>
</dbReference>
<evidence type="ECO:0000313" key="6">
    <source>
        <dbReference type="Proteomes" id="UP000230750"/>
    </source>
</evidence>
<dbReference type="STRING" id="307972.A0A2G8LAZ4"/>
<evidence type="ECO:0000256" key="3">
    <source>
        <dbReference type="SAM" id="MobiDB-lite"/>
    </source>
</evidence>
<evidence type="ECO:0000256" key="1">
    <source>
        <dbReference type="PROSITE-ProRule" id="PRU00108"/>
    </source>
</evidence>
<evidence type="ECO:0000256" key="2">
    <source>
        <dbReference type="RuleBase" id="RU000682"/>
    </source>
</evidence>
<dbReference type="GO" id="GO:0000978">
    <property type="term" value="F:RNA polymerase II cis-regulatory region sequence-specific DNA binding"/>
    <property type="evidence" value="ECO:0007669"/>
    <property type="project" value="TreeGrafter"/>
</dbReference>
<keyword evidence="1 2" id="KW-0371">Homeobox</keyword>
<dbReference type="InterPro" id="IPR009057">
    <property type="entry name" value="Homeodomain-like_sf"/>
</dbReference>
<feature type="DNA-binding region" description="Homeobox" evidence="1">
    <location>
        <begin position="80"/>
        <end position="127"/>
    </location>
</feature>
<name>A0A2G8LAZ4_STIJA</name>
<dbReference type="SMART" id="SM00389">
    <property type="entry name" value="HOX"/>
    <property type="match status" value="1"/>
</dbReference>
<organism evidence="5 6">
    <name type="scientific">Stichopus japonicus</name>
    <name type="common">Sea cucumber</name>
    <dbReference type="NCBI Taxonomy" id="307972"/>
    <lineage>
        <taxon>Eukaryota</taxon>
        <taxon>Metazoa</taxon>
        <taxon>Echinodermata</taxon>
        <taxon>Eleutherozoa</taxon>
        <taxon>Echinozoa</taxon>
        <taxon>Holothuroidea</taxon>
        <taxon>Aspidochirotacea</taxon>
        <taxon>Aspidochirotida</taxon>
        <taxon>Stichopodidae</taxon>
        <taxon>Apostichopus</taxon>
    </lineage>
</organism>
<reference evidence="5 6" key="1">
    <citation type="journal article" date="2017" name="PLoS Biol.">
        <title>The sea cucumber genome provides insights into morphological evolution and visceral regeneration.</title>
        <authorList>
            <person name="Zhang X."/>
            <person name="Sun L."/>
            <person name="Yuan J."/>
            <person name="Sun Y."/>
            <person name="Gao Y."/>
            <person name="Zhang L."/>
            <person name="Li S."/>
            <person name="Dai H."/>
            <person name="Hamel J.F."/>
            <person name="Liu C."/>
            <person name="Yu Y."/>
            <person name="Liu S."/>
            <person name="Lin W."/>
            <person name="Guo K."/>
            <person name="Jin S."/>
            <person name="Xu P."/>
            <person name="Storey K.B."/>
            <person name="Huan P."/>
            <person name="Zhang T."/>
            <person name="Zhou Y."/>
            <person name="Zhang J."/>
            <person name="Lin C."/>
            <person name="Li X."/>
            <person name="Xing L."/>
            <person name="Huo D."/>
            <person name="Sun M."/>
            <person name="Wang L."/>
            <person name="Mercier A."/>
            <person name="Li F."/>
            <person name="Yang H."/>
            <person name="Xiang J."/>
        </authorList>
    </citation>
    <scope>NUCLEOTIDE SEQUENCE [LARGE SCALE GENOMIC DNA]</scope>
    <source>
        <strain evidence="5">Shaxun</strain>
        <tissue evidence="5">Muscle</tissue>
    </source>
</reference>
<dbReference type="GO" id="GO:0045944">
    <property type="term" value="P:positive regulation of transcription by RNA polymerase II"/>
    <property type="evidence" value="ECO:0007669"/>
    <property type="project" value="InterPro"/>
</dbReference>
<dbReference type="Proteomes" id="UP000230750">
    <property type="component" value="Unassembled WGS sequence"/>
</dbReference>
<dbReference type="EMBL" id="MRZV01000146">
    <property type="protein sequence ID" value="PIK57330.1"/>
    <property type="molecule type" value="Genomic_DNA"/>
</dbReference>
<keyword evidence="6" id="KW-1185">Reference proteome</keyword>
<dbReference type="PANTHER" id="PTHR46271">
    <property type="entry name" value="HOMEOBOX PROTEIN, PUTATIVE-RELATED"/>
    <property type="match status" value="1"/>
</dbReference>
<feature type="domain" description="Homeobox" evidence="4">
    <location>
        <begin position="78"/>
        <end position="126"/>
    </location>
</feature>
<gene>
    <name evidence="5" type="ORF">BSL78_05781</name>
</gene>
<keyword evidence="1 2" id="KW-0539">Nucleus</keyword>
<dbReference type="PANTHER" id="PTHR46271:SF4">
    <property type="entry name" value="HOMEOBOX PROTEIN, PUTATIVE-RELATED"/>
    <property type="match status" value="1"/>
</dbReference>
<evidence type="ECO:0000313" key="5">
    <source>
        <dbReference type="EMBL" id="PIK57330.1"/>
    </source>
</evidence>
<dbReference type="OrthoDB" id="6159439at2759"/>
<feature type="compositionally biased region" description="Acidic residues" evidence="3">
    <location>
        <begin position="63"/>
        <end position="74"/>
    </location>
</feature>
<dbReference type="GO" id="GO:0000981">
    <property type="term" value="F:DNA-binding transcription factor activity, RNA polymerase II-specific"/>
    <property type="evidence" value="ECO:0007669"/>
    <property type="project" value="InterPro"/>
</dbReference>
<dbReference type="PROSITE" id="PS50071">
    <property type="entry name" value="HOMEOBOX_2"/>
    <property type="match status" value="1"/>
</dbReference>
<dbReference type="CDD" id="cd00086">
    <property type="entry name" value="homeodomain"/>
    <property type="match status" value="1"/>
</dbReference>
<accession>A0A2G8LAZ4</accession>
<dbReference type="SUPFAM" id="SSF46689">
    <property type="entry name" value="Homeodomain-like"/>
    <property type="match status" value="1"/>
</dbReference>
<dbReference type="Pfam" id="PF00046">
    <property type="entry name" value="Homeodomain"/>
    <property type="match status" value="1"/>
</dbReference>
<dbReference type="GO" id="GO:0005634">
    <property type="term" value="C:nucleus"/>
    <property type="evidence" value="ECO:0007669"/>
    <property type="project" value="UniProtKB-SubCell"/>
</dbReference>
<dbReference type="Gene3D" id="1.10.10.60">
    <property type="entry name" value="Homeodomain-like"/>
    <property type="match status" value="1"/>
</dbReference>
<dbReference type="AlphaFoldDB" id="A0A2G8LAZ4"/>
<evidence type="ECO:0000259" key="4">
    <source>
        <dbReference type="PROSITE" id="PS50071"/>
    </source>
</evidence>